<name>A0A2P6S6B3_ROSCH</name>
<reference evidence="1 2" key="1">
    <citation type="journal article" date="2018" name="Nat. Genet.">
        <title>The Rosa genome provides new insights in the design of modern roses.</title>
        <authorList>
            <person name="Bendahmane M."/>
        </authorList>
    </citation>
    <scope>NUCLEOTIDE SEQUENCE [LARGE SCALE GENOMIC DNA]</scope>
    <source>
        <strain evidence="2">cv. Old Blush</strain>
    </source>
</reference>
<protein>
    <submittedName>
        <fullName evidence="1">Uncharacterized protein</fullName>
    </submittedName>
</protein>
<dbReference type="Gramene" id="PRQ54208">
    <property type="protein sequence ID" value="PRQ54208"/>
    <property type="gene ID" value="RchiOBHm_Chr2g0174971"/>
</dbReference>
<accession>A0A2P6S6B3</accession>
<gene>
    <name evidence="1" type="ORF">RchiOBHm_Chr2g0174971</name>
</gene>
<dbReference type="Proteomes" id="UP000238479">
    <property type="component" value="Chromosome 2"/>
</dbReference>
<proteinExistence type="predicted"/>
<dbReference type="EMBL" id="PDCK01000040">
    <property type="protein sequence ID" value="PRQ54208.1"/>
    <property type="molecule type" value="Genomic_DNA"/>
</dbReference>
<evidence type="ECO:0000313" key="1">
    <source>
        <dbReference type="EMBL" id="PRQ54208.1"/>
    </source>
</evidence>
<evidence type="ECO:0000313" key="2">
    <source>
        <dbReference type="Proteomes" id="UP000238479"/>
    </source>
</evidence>
<keyword evidence="2" id="KW-1185">Reference proteome</keyword>
<sequence length="254" mass="27989">MSKTYSGGAGGGAGSRVTGGAVGAGGVWAAWQMSTLGLPFIPDEFQPARFVAATGTIYWHGSVRQVSTIITYNINTDVLGSLPPPAAGVGAKFALGFGFGGELAATVFERSGRGRHGIRLWQLHENNWEVVVNMRLTSNPSPEIKYPYVPLCFLAGTFNNEGLNILFLFDGDTLIKIRLVVEDDSLATELDELHLMDTAVVTTPLPPRHYVHVDPMEFNRLFQRNAANEERQMNRDMNAWTRNFLEQINEFDQI</sequence>
<comment type="caution">
    <text evidence="1">The sequence shown here is derived from an EMBL/GenBank/DDBJ whole genome shotgun (WGS) entry which is preliminary data.</text>
</comment>
<dbReference type="AlphaFoldDB" id="A0A2P6S6B3"/>
<organism evidence="1 2">
    <name type="scientific">Rosa chinensis</name>
    <name type="common">China rose</name>
    <dbReference type="NCBI Taxonomy" id="74649"/>
    <lineage>
        <taxon>Eukaryota</taxon>
        <taxon>Viridiplantae</taxon>
        <taxon>Streptophyta</taxon>
        <taxon>Embryophyta</taxon>
        <taxon>Tracheophyta</taxon>
        <taxon>Spermatophyta</taxon>
        <taxon>Magnoliopsida</taxon>
        <taxon>eudicotyledons</taxon>
        <taxon>Gunneridae</taxon>
        <taxon>Pentapetalae</taxon>
        <taxon>rosids</taxon>
        <taxon>fabids</taxon>
        <taxon>Rosales</taxon>
        <taxon>Rosaceae</taxon>
        <taxon>Rosoideae</taxon>
        <taxon>Rosoideae incertae sedis</taxon>
        <taxon>Rosa</taxon>
    </lineage>
</organism>